<accession>D5BRJ4</accession>
<dbReference type="OrthoDB" id="9802264at2"/>
<keyword evidence="2" id="KW-0547">Nucleotide-binding</keyword>
<proteinExistence type="predicted"/>
<sequence>MMPTPKIELAGVTKSFDGKQILRGIDISVDAEESLCIIGTSGCGKSVSLKCLLGLIVADGGSIKIDGQEILGANRKKLEAVRRRFGMTFQFGALFDSLPIWQNVTFRLVQSQKMSRDEARQIAKHTITQLGLAPDVIDQYPAELSGGMQKRVALARAIADKPEILLFDEPTSGLDPITGGVIDSLIVDAVKRLGATAITISHDMASVRRIADKVAMIHNGVIIWCGPVAKMDDSGVPEVHQFVHGLAEGPLTRPSQKGHN</sequence>
<dbReference type="HOGENOM" id="CLU_000604_1_22_5"/>
<dbReference type="EMBL" id="CP001751">
    <property type="protein sequence ID" value="ADE38891.1"/>
    <property type="molecule type" value="Genomic_DNA"/>
</dbReference>
<dbReference type="InterPro" id="IPR027417">
    <property type="entry name" value="P-loop_NTPase"/>
</dbReference>
<dbReference type="Pfam" id="PF00005">
    <property type="entry name" value="ABC_tran"/>
    <property type="match status" value="1"/>
</dbReference>
<dbReference type="PROSITE" id="PS50893">
    <property type="entry name" value="ABC_TRANSPORTER_2"/>
    <property type="match status" value="1"/>
</dbReference>
<dbReference type="SUPFAM" id="SSF52540">
    <property type="entry name" value="P-loop containing nucleoside triphosphate hydrolases"/>
    <property type="match status" value="1"/>
</dbReference>
<keyword evidence="3" id="KW-0067">ATP-binding</keyword>
<dbReference type="InterPro" id="IPR017871">
    <property type="entry name" value="ABC_transporter-like_CS"/>
</dbReference>
<dbReference type="PANTHER" id="PTHR43023:SF3">
    <property type="entry name" value="PROTEIN TRIGALACTOSYLDIACYLGLYCEROL 3, CHLOROPLASTIC"/>
    <property type="match status" value="1"/>
</dbReference>
<dbReference type="GO" id="GO:0016887">
    <property type="term" value="F:ATP hydrolysis activity"/>
    <property type="evidence" value="ECO:0007669"/>
    <property type="project" value="InterPro"/>
</dbReference>
<dbReference type="SMART" id="SM00382">
    <property type="entry name" value="AAA"/>
    <property type="match status" value="1"/>
</dbReference>
<dbReference type="eggNOG" id="COG1127">
    <property type="taxonomic scope" value="Bacteria"/>
</dbReference>
<keyword evidence="1" id="KW-0813">Transport</keyword>
<dbReference type="KEGG" id="apb:SAR116_0648"/>
<dbReference type="Proteomes" id="UP000007460">
    <property type="component" value="Chromosome"/>
</dbReference>
<evidence type="ECO:0000256" key="1">
    <source>
        <dbReference type="ARBA" id="ARBA00022448"/>
    </source>
</evidence>
<organism evidence="5 6">
    <name type="scientific">Puniceispirillum marinum (strain IMCC1322)</name>
    <dbReference type="NCBI Taxonomy" id="488538"/>
    <lineage>
        <taxon>Bacteria</taxon>
        <taxon>Pseudomonadati</taxon>
        <taxon>Pseudomonadota</taxon>
        <taxon>Alphaproteobacteria</taxon>
        <taxon>Candidatus Puniceispirillales</taxon>
        <taxon>Candidatus Puniceispirillaceae</taxon>
        <taxon>Candidatus Puniceispirillum</taxon>
    </lineage>
</organism>
<dbReference type="GO" id="GO:0005524">
    <property type="term" value="F:ATP binding"/>
    <property type="evidence" value="ECO:0007669"/>
    <property type="project" value="UniProtKB-KW"/>
</dbReference>
<reference evidence="5 6" key="1">
    <citation type="journal article" date="2010" name="J. Bacteriol.">
        <title>Complete genome sequence of "Candidatus Puniceispirillum marinum" IMCC1322, a representative of the SAR116 clade in the Alphaproteobacteria.</title>
        <authorList>
            <person name="Oh H.M."/>
            <person name="Kwon K.K."/>
            <person name="Kang I."/>
            <person name="Kang S.G."/>
            <person name="Lee J.H."/>
            <person name="Kim S.J."/>
            <person name="Cho J.C."/>
        </authorList>
    </citation>
    <scope>NUCLEOTIDE SEQUENCE [LARGE SCALE GENOMIC DNA]</scope>
    <source>
        <strain evidence="5 6">IMCC1322</strain>
    </source>
</reference>
<keyword evidence="6" id="KW-1185">Reference proteome</keyword>
<dbReference type="InterPro" id="IPR003593">
    <property type="entry name" value="AAA+_ATPase"/>
</dbReference>
<evidence type="ECO:0000256" key="2">
    <source>
        <dbReference type="ARBA" id="ARBA00022741"/>
    </source>
</evidence>
<dbReference type="PROSITE" id="PS00211">
    <property type="entry name" value="ABC_TRANSPORTER_1"/>
    <property type="match status" value="1"/>
</dbReference>
<evidence type="ECO:0000256" key="3">
    <source>
        <dbReference type="ARBA" id="ARBA00022840"/>
    </source>
</evidence>
<dbReference type="STRING" id="488538.SAR116_0648"/>
<dbReference type="RefSeq" id="WP_013045520.1">
    <property type="nucleotide sequence ID" value="NC_014010.1"/>
</dbReference>
<dbReference type="PANTHER" id="PTHR43023">
    <property type="entry name" value="PROTEIN TRIGALACTOSYLDIACYLGLYCEROL 3, CHLOROPLASTIC"/>
    <property type="match status" value="1"/>
</dbReference>
<gene>
    <name evidence="5" type="ordered locus">SAR116_0648</name>
</gene>
<evidence type="ECO:0000313" key="5">
    <source>
        <dbReference type="EMBL" id="ADE38891.1"/>
    </source>
</evidence>
<evidence type="ECO:0000259" key="4">
    <source>
        <dbReference type="PROSITE" id="PS50893"/>
    </source>
</evidence>
<dbReference type="Gene3D" id="3.40.50.300">
    <property type="entry name" value="P-loop containing nucleotide triphosphate hydrolases"/>
    <property type="match status" value="1"/>
</dbReference>
<protein>
    <submittedName>
        <fullName evidence="5">ABC transporter component</fullName>
    </submittedName>
</protein>
<dbReference type="InterPro" id="IPR003439">
    <property type="entry name" value="ABC_transporter-like_ATP-bd"/>
</dbReference>
<name>D5BRJ4_PUNMI</name>
<dbReference type="AlphaFoldDB" id="D5BRJ4"/>
<evidence type="ECO:0000313" key="6">
    <source>
        <dbReference type="Proteomes" id="UP000007460"/>
    </source>
</evidence>
<feature type="domain" description="ABC transporter" evidence="4">
    <location>
        <begin position="7"/>
        <end position="244"/>
    </location>
</feature>